<dbReference type="InterPro" id="IPR019748">
    <property type="entry name" value="FERM_central"/>
</dbReference>
<feature type="compositionally biased region" description="Basic residues" evidence="3">
    <location>
        <begin position="1814"/>
        <end position="1823"/>
    </location>
</feature>
<evidence type="ECO:0000256" key="3">
    <source>
        <dbReference type="SAM" id="MobiDB-lite"/>
    </source>
</evidence>
<dbReference type="FunFam" id="2.30.29.30:FF:000002">
    <property type="entry name" value="Band 4.1-like protein 5 isoform 1"/>
    <property type="match status" value="1"/>
</dbReference>
<feature type="compositionally biased region" description="Polar residues" evidence="3">
    <location>
        <begin position="1753"/>
        <end position="1764"/>
    </location>
</feature>
<feature type="compositionally biased region" description="Basic and acidic residues" evidence="3">
    <location>
        <begin position="1140"/>
        <end position="1166"/>
    </location>
</feature>
<dbReference type="SMART" id="SM01196">
    <property type="entry name" value="FERM_C"/>
    <property type="match status" value="1"/>
</dbReference>
<feature type="compositionally biased region" description="Basic and acidic residues" evidence="3">
    <location>
        <begin position="754"/>
        <end position="763"/>
    </location>
</feature>
<keyword evidence="6" id="KW-1185">Reference proteome</keyword>
<feature type="region of interest" description="Disordered" evidence="3">
    <location>
        <begin position="1753"/>
        <end position="1823"/>
    </location>
</feature>
<dbReference type="InterPro" id="IPR035963">
    <property type="entry name" value="FERM_2"/>
</dbReference>
<dbReference type="PRINTS" id="PR00935">
    <property type="entry name" value="BAND41"/>
</dbReference>
<gene>
    <name evidence="5" type="ORF">GEV33_013491</name>
</gene>
<dbReference type="Proteomes" id="UP000719412">
    <property type="component" value="Unassembled WGS sequence"/>
</dbReference>
<evidence type="ECO:0000256" key="2">
    <source>
        <dbReference type="ARBA" id="ARBA00022949"/>
    </source>
</evidence>
<comment type="subcellular location">
    <subcellularLocation>
        <location evidence="1">Cell junction</location>
    </subcellularLocation>
</comment>
<dbReference type="InterPro" id="IPR051835">
    <property type="entry name" value="RAC1-GEF"/>
</dbReference>
<dbReference type="InterPro" id="IPR041788">
    <property type="entry name" value="FARP1/FARP2/FRMD7_FERM_C"/>
</dbReference>
<dbReference type="GO" id="GO:0071944">
    <property type="term" value="C:cell periphery"/>
    <property type="evidence" value="ECO:0007669"/>
    <property type="project" value="UniProtKB-ARBA"/>
</dbReference>
<dbReference type="EMBL" id="JABDTM020028222">
    <property type="protein sequence ID" value="KAH0809304.1"/>
    <property type="molecule type" value="Genomic_DNA"/>
</dbReference>
<feature type="region of interest" description="Disordered" evidence="3">
    <location>
        <begin position="1285"/>
        <end position="1310"/>
    </location>
</feature>
<dbReference type="InterPro" id="IPR000299">
    <property type="entry name" value="FERM_domain"/>
</dbReference>
<feature type="region of interest" description="Disordered" evidence="3">
    <location>
        <begin position="205"/>
        <end position="244"/>
    </location>
</feature>
<reference evidence="5" key="2">
    <citation type="submission" date="2021-08" db="EMBL/GenBank/DDBJ databases">
        <authorList>
            <person name="Eriksson T."/>
        </authorList>
    </citation>
    <scope>NUCLEOTIDE SEQUENCE</scope>
    <source>
        <strain evidence="5">Stoneville</strain>
        <tissue evidence="5">Whole head</tissue>
    </source>
</reference>
<dbReference type="PROSITE" id="PS50057">
    <property type="entry name" value="FERM_3"/>
    <property type="match status" value="1"/>
</dbReference>
<feature type="compositionally biased region" description="Basic and acidic residues" evidence="3">
    <location>
        <begin position="1652"/>
        <end position="1676"/>
    </location>
</feature>
<feature type="compositionally biased region" description="Polar residues" evidence="3">
    <location>
        <begin position="877"/>
        <end position="912"/>
    </location>
</feature>
<feature type="compositionally biased region" description="Low complexity" evidence="3">
    <location>
        <begin position="1007"/>
        <end position="1018"/>
    </location>
</feature>
<feature type="region of interest" description="Disordered" evidence="3">
    <location>
        <begin position="859"/>
        <end position="914"/>
    </location>
</feature>
<evidence type="ECO:0000313" key="5">
    <source>
        <dbReference type="EMBL" id="KAH0809304.1"/>
    </source>
</evidence>
<dbReference type="GO" id="GO:0009887">
    <property type="term" value="P:animal organ morphogenesis"/>
    <property type="evidence" value="ECO:0007669"/>
    <property type="project" value="UniProtKB-ARBA"/>
</dbReference>
<feature type="compositionally biased region" description="Basic and acidic residues" evidence="3">
    <location>
        <begin position="1199"/>
        <end position="1216"/>
    </location>
</feature>
<dbReference type="Pfam" id="PF08736">
    <property type="entry name" value="FA"/>
    <property type="match status" value="1"/>
</dbReference>
<dbReference type="CDD" id="cd13193">
    <property type="entry name" value="FERM_C_FARP1-like"/>
    <property type="match status" value="1"/>
</dbReference>
<dbReference type="GO" id="GO:0070161">
    <property type="term" value="C:anchoring junction"/>
    <property type="evidence" value="ECO:0007669"/>
    <property type="project" value="UniProtKB-SubCell"/>
</dbReference>
<feature type="compositionally biased region" description="Basic and acidic residues" evidence="3">
    <location>
        <begin position="1107"/>
        <end position="1122"/>
    </location>
</feature>
<feature type="compositionally biased region" description="Polar residues" evidence="3">
    <location>
        <begin position="1606"/>
        <end position="1629"/>
    </location>
</feature>
<dbReference type="Gene3D" id="2.30.29.30">
    <property type="entry name" value="Pleckstrin-homology domain (PH domain)/Phosphotyrosine-binding domain (PTB)"/>
    <property type="match status" value="1"/>
</dbReference>
<accession>A0A8J6L2K3</accession>
<dbReference type="InterPro" id="IPR029071">
    <property type="entry name" value="Ubiquitin-like_domsf"/>
</dbReference>
<feature type="region of interest" description="Disordered" evidence="3">
    <location>
        <begin position="1606"/>
        <end position="1733"/>
    </location>
</feature>
<dbReference type="GO" id="GO:0005085">
    <property type="term" value="F:guanyl-nucleotide exchange factor activity"/>
    <property type="evidence" value="ECO:0007669"/>
    <property type="project" value="TreeGrafter"/>
</dbReference>
<evidence type="ECO:0000313" key="6">
    <source>
        <dbReference type="Proteomes" id="UP000719412"/>
    </source>
</evidence>
<dbReference type="InterPro" id="IPR018979">
    <property type="entry name" value="FERM_N"/>
</dbReference>
<keyword evidence="2" id="KW-0965">Cell junction</keyword>
<dbReference type="InterPro" id="IPR014847">
    <property type="entry name" value="FA"/>
</dbReference>
<dbReference type="SMART" id="SM00295">
    <property type="entry name" value="B41"/>
    <property type="match status" value="1"/>
</dbReference>
<dbReference type="SUPFAM" id="SSF47031">
    <property type="entry name" value="Second domain of FERM"/>
    <property type="match status" value="1"/>
</dbReference>
<proteinExistence type="predicted"/>
<feature type="compositionally biased region" description="Acidic residues" evidence="3">
    <location>
        <begin position="1704"/>
        <end position="1713"/>
    </location>
</feature>
<dbReference type="Pfam" id="PF09380">
    <property type="entry name" value="FERM_C"/>
    <property type="match status" value="1"/>
</dbReference>
<sequence>MFHGSEACRFPTHDSAPLGILISPLRSPGASHLQVHNQSKSIFKLEMNRFILFRLRSGDFVEKAGSRLSVVTEFNEGRLTFSLALSMHSGGTYGRNSDRISRNSRTAVERGELSERPERGGLVVCTPEASLSFICLRCELLVFLRPPVALPSCPTATAPHLPPDELAHLGDDSRSAVRVVIVARSIVHYWMSLLLQGAAVGRHARGSTGQLSNSGSTGGGMHHSHSTPAGVDGGARTPPATPKKGGKMLAIRVQMLDDAVTIFQVQVRVAAKLITREVPNYVKAVSKLRLVRSFKKGERSLQKGNAGAYFAWLLFLYDEYIKQTTALAGPINAIFFRLVEMTHRESDCRTETSLANEKTNARPLKARTQKFPVYKTSSLRPGGTAFATIKTQTFPSAKASGRVLFDQVCKQLHLLEADYFGLEYSDAGGTRYWLDLQKPISRQLGLSLVDPLLHFCVKFYTPDPGQLEEEFTRYLFCLQVKRDLSQGLMQCNENTAALMASYIVQAECGDYVSEDYPDHTYLSSYKFVPQQDQEMERKIMENHKKHSGQSPAEADLNLLETARRCELYGIKMHPAKDHENVPLNLAVAHMGIIVFQNYTKINTFSWAKIRKISFKRKRFLIKLHPEGYGYYKDTVEFFFEGRNECKNFWKKCVENHGFFRCSSVKSVSRHKTRVLSRGSSFRYSGKTQKQIVEFVRDNYVKRQTFQRSASFRHSSAHSSASNMHSSTVGNSISAHPLLPLADSNLSGRYPRGSPRRDTRDRSGFVRSGSLQTVGFAGLDGRSCGGPGFSDDEVSLSPPRHSYVLELGPRHSAYHAACSDDDLAITSSDDAIGLAGNFCDYESPAYALRGPEAALCQLAGRRPRSSSQGRYSHKSEGSLDQSPPFTNNYPSQTQSQNDLGLRPSNQAQTQTSPEYAYKSVTALPKRQLWQRSASCRDLYDFSFEDSGQAKRRIAKPCKPTEKTASVENRKLESPITRYDDHHALYSTSSRDSSLEIHQDIMMPDQKVYSSSYPGTTTYSQESMEDPGNYDLRDSQDDLSHDSYELIEKSDDDYSTSADYRYKRAKPLNTRSCSLDSGNYLPSDTDSETDKRHKCKSVSDVQHDIFTMDDPRDLPREITPRKSDGSFYKNFKIGSRTSSQESKSDYHESKTGKSSRESLKKANRERSYGSRTSSPDSKSDYESKRRKTKTYVDSRTSSLESKSEYYDANSKIDEPKHPYHHEFDRKISFERNYGTQKVKHEPTAYSFEESYGKKETSHVHSISLQNVETEQNIRVNRMLADLEQNTVPRTQKSRSEDKSTHIWPDSIPGVTTEIRNWPSAKQTQRSTESESNIFSFDEDKIQSLQDSSDMDVCPDHSFGVVPNIDKQKKAETKRKQALKDVFMEIEPRKIREPLPLHQPIERTKSDPNSLARQRFNSTSRRMLLMHQKSIDLTPAESSDEDYLYKQIPSAPPITKYKGSHFEMPTAEFGHFDILKREIEGQKTKFEVPKSQFEVLGAKTQSDFINLPPKSDDIPYVLHKRHVMNGTATKEEVKQAEKQEPQESKKEEKKKMKAVESEPFLFTQNIDLSKVDPVTLEVDKSEAPVQHMSSPKRDITHIDPVLLEALSSKLSQIESDSPTSSKTESLKPQQKLLNVPKEKPVVVKPPEPPVVVIKPEPEKREPEKEKQKVKEKIKTEIKPKRVIKPRMQPGKKGKGSKTKVRITSFSSDDESLDSDDVFGSAEATPTRMEFSPPQMRKEMESILKFESERKYLQYTMSSTEVEGSPPQTRKKTEKSQYDNGLDPNVQPSELRRISERSFSIPSSEDDLNIKTSDLQPKRTRKMQISP</sequence>
<dbReference type="FunFam" id="1.20.80.10:FF:000005">
    <property type="entry name" value="FERM, RhoGEF and pleckstrin domain-containing protein 1"/>
    <property type="match status" value="1"/>
</dbReference>
<dbReference type="SUPFAM" id="SSF50729">
    <property type="entry name" value="PH domain-like"/>
    <property type="match status" value="1"/>
</dbReference>
<name>A0A8J6L2K3_TENMO</name>
<dbReference type="InterPro" id="IPR019749">
    <property type="entry name" value="Band_41_domain"/>
</dbReference>
<feature type="compositionally biased region" description="Basic residues" evidence="3">
    <location>
        <begin position="1677"/>
        <end position="1697"/>
    </location>
</feature>
<feature type="region of interest" description="Disordered" evidence="3">
    <location>
        <begin position="743"/>
        <end position="764"/>
    </location>
</feature>
<dbReference type="Pfam" id="PF09379">
    <property type="entry name" value="FERM_N"/>
    <property type="match status" value="1"/>
</dbReference>
<dbReference type="Pfam" id="PF00373">
    <property type="entry name" value="FERM_M"/>
    <property type="match status" value="1"/>
</dbReference>
<evidence type="ECO:0000256" key="1">
    <source>
        <dbReference type="ARBA" id="ARBA00004282"/>
    </source>
</evidence>
<evidence type="ECO:0000259" key="4">
    <source>
        <dbReference type="PROSITE" id="PS50057"/>
    </source>
</evidence>
<feature type="region of interest" description="Disordered" evidence="3">
    <location>
        <begin position="1004"/>
        <end position="1035"/>
    </location>
</feature>
<dbReference type="PROSITE" id="PS00660">
    <property type="entry name" value="FERM_1"/>
    <property type="match status" value="1"/>
</dbReference>
<dbReference type="GO" id="GO:0030182">
    <property type="term" value="P:neuron differentiation"/>
    <property type="evidence" value="ECO:0007669"/>
    <property type="project" value="UniProtKB-ARBA"/>
</dbReference>
<organism evidence="5 6">
    <name type="scientific">Tenebrio molitor</name>
    <name type="common">Yellow mealworm beetle</name>
    <dbReference type="NCBI Taxonomy" id="7067"/>
    <lineage>
        <taxon>Eukaryota</taxon>
        <taxon>Metazoa</taxon>
        <taxon>Ecdysozoa</taxon>
        <taxon>Arthropoda</taxon>
        <taxon>Hexapoda</taxon>
        <taxon>Insecta</taxon>
        <taxon>Pterygota</taxon>
        <taxon>Neoptera</taxon>
        <taxon>Endopterygota</taxon>
        <taxon>Coleoptera</taxon>
        <taxon>Polyphaga</taxon>
        <taxon>Cucujiformia</taxon>
        <taxon>Tenebrionidae</taxon>
        <taxon>Tenebrio</taxon>
    </lineage>
</organism>
<feature type="compositionally biased region" description="Polar residues" evidence="3">
    <location>
        <begin position="1189"/>
        <end position="1198"/>
    </location>
</feature>
<dbReference type="SMART" id="SM01195">
    <property type="entry name" value="FA"/>
    <property type="match status" value="1"/>
</dbReference>
<dbReference type="InterPro" id="IPR018980">
    <property type="entry name" value="FERM_PH-like_C"/>
</dbReference>
<feature type="region of interest" description="Disordered" evidence="3">
    <location>
        <begin position="1525"/>
        <end position="1550"/>
    </location>
</feature>
<dbReference type="SUPFAM" id="SSF54236">
    <property type="entry name" value="Ubiquitin-like"/>
    <property type="match status" value="1"/>
</dbReference>
<feature type="region of interest" description="Disordered" evidence="3">
    <location>
        <begin position="1069"/>
        <end position="1216"/>
    </location>
</feature>
<reference evidence="5" key="1">
    <citation type="journal article" date="2020" name="J Insects Food Feed">
        <title>The yellow mealworm (Tenebrio molitor) genome: a resource for the emerging insects as food and feed industry.</title>
        <authorList>
            <person name="Eriksson T."/>
            <person name="Andere A."/>
            <person name="Kelstrup H."/>
            <person name="Emery V."/>
            <person name="Picard C."/>
        </authorList>
    </citation>
    <scope>NUCLEOTIDE SEQUENCE</scope>
    <source>
        <strain evidence="5">Stoneville</strain>
        <tissue evidence="5">Whole head</tissue>
    </source>
</reference>
<protein>
    <recommendedName>
        <fullName evidence="4">FERM domain-containing protein</fullName>
    </recommendedName>
</protein>
<dbReference type="PANTHER" id="PTHR45858">
    <property type="entry name" value="FERM DOMAIN CONTAINING PROTEIN"/>
    <property type="match status" value="1"/>
</dbReference>
<feature type="domain" description="FERM" evidence="4">
    <location>
        <begin position="374"/>
        <end position="663"/>
    </location>
</feature>
<dbReference type="InterPro" id="IPR019747">
    <property type="entry name" value="FERM_CS"/>
</dbReference>
<dbReference type="PANTHER" id="PTHR45858:SF5">
    <property type="entry name" value="MOESIN_EZRIN_RADIXIN HOMOLOG 1"/>
    <property type="match status" value="1"/>
</dbReference>
<dbReference type="Gene3D" id="3.10.20.90">
    <property type="entry name" value="Phosphatidylinositol 3-kinase Catalytic Subunit, Chain A, domain 1"/>
    <property type="match status" value="1"/>
</dbReference>
<dbReference type="Gene3D" id="1.20.80.10">
    <property type="match status" value="1"/>
</dbReference>
<comment type="caution">
    <text evidence="5">The sequence shown here is derived from an EMBL/GenBank/DDBJ whole genome shotgun (WGS) entry which is preliminary data.</text>
</comment>
<dbReference type="InterPro" id="IPR011993">
    <property type="entry name" value="PH-like_dom_sf"/>
</dbReference>
<dbReference type="InterPro" id="IPR014352">
    <property type="entry name" value="FERM/acyl-CoA-bd_prot_sf"/>
</dbReference>
<feature type="compositionally biased region" description="Basic and acidic residues" evidence="3">
    <location>
        <begin position="1526"/>
        <end position="1550"/>
    </location>
</feature>
<feature type="compositionally biased region" description="Polar residues" evidence="3">
    <location>
        <begin position="1069"/>
        <end position="1082"/>
    </location>
</feature>
<dbReference type="CDD" id="cd14473">
    <property type="entry name" value="FERM_B-lobe"/>
    <property type="match status" value="1"/>
</dbReference>